<accession>A0A915J1V7</accession>
<name>A0A915J1V7_ROMCU</name>
<feature type="region of interest" description="Disordered" evidence="1">
    <location>
        <begin position="130"/>
        <end position="150"/>
    </location>
</feature>
<protein>
    <submittedName>
        <fullName evidence="3">Uncharacterized protein</fullName>
    </submittedName>
</protein>
<keyword evidence="2" id="KW-1185">Reference proteome</keyword>
<dbReference type="Proteomes" id="UP000887565">
    <property type="component" value="Unplaced"/>
</dbReference>
<dbReference type="AlphaFoldDB" id="A0A915J1V7"/>
<proteinExistence type="predicted"/>
<dbReference type="WBParaSite" id="nRc.2.0.1.t19682-RA">
    <property type="protein sequence ID" value="nRc.2.0.1.t19682-RA"/>
    <property type="gene ID" value="nRc.2.0.1.g19682"/>
</dbReference>
<reference evidence="3" key="1">
    <citation type="submission" date="2022-11" db="UniProtKB">
        <authorList>
            <consortium name="WormBaseParasite"/>
        </authorList>
    </citation>
    <scope>IDENTIFICATION</scope>
</reference>
<sequence length="170" mass="18674">MSDPNAMIQAQQQQLLYLPPSYPGLPMVGVDFLNRPLGSGQLLPNTVVPPPAHFQVPQFPIMQFQLGQALYYHQFLVPPGLQVPPPTIILPICNVQGEEPMDIPGLSTVVQLLQRPLSTGNPDYIWPLERETGIGQPGRNHSGQRQKLLKMPSGAKQVKAVCSTIHANNM</sequence>
<organism evidence="2 3">
    <name type="scientific">Romanomermis culicivorax</name>
    <name type="common">Nematode worm</name>
    <dbReference type="NCBI Taxonomy" id="13658"/>
    <lineage>
        <taxon>Eukaryota</taxon>
        <taxon>Metazoa</taxon>
        <taxon>Ecdysozoa</taxon>
        <taxon>Nematoda</taxon>
        <taxon>Enoplea</taxon>
        <taxon>Dorylaimia</taxon>
        <taxon>Mermithida</taxon>
        <taxon>Mermithoidea</taxon>
        <taxon>Mermithidae</taxon>
        <taxon>Romanomermis</taxon>
    </lineage>
</organism>
<evidence type="ECO:0000313" key="2">
    <source>
        <dbReference type="Proteomes" id="UP000887565"/>
    </source>
</evidence>
<evidence type="ECO:0000256" key="1">
    <source>
        <dbReference type="SAM" id="MobiDB-lite"/>
    </source>
</evidence>
<evidence type="ECO:0000313" key="3">
    <source>
        <dbReference type="WBParaSite" id="nRc.2.0.1.t19682-RA"/>
    </source>
</evidence>